<gene>
    <name evidence="1" type="ORF">METZ01_LOCUS273597</name>
</gene>
<dbReference type="InterPro" id="IPR011051">
    <property type="entry name" value="RmlC_Cupin_sf"/>
</dbReference>
<proteinExistence type="predicted"/>
<sequence>VRVEKFVVVIDVYRTGYLPFVGGLALLAKKTSLRIDRPPAGSYVQTNRVYRRRARMAIVVQHGYFDQDEQAFNEIEEDGYYGSKFDAPPSGGTPIHWHDVGMHIYITEGTFRFRDPATGTLHECVSGTRFDIPERTLHIEEEHHGYTAIAGMSKSEVPQPFVRPPEELERAT</sequence>
<dbReference type="AlphaFoldDB" id="A0A382KB43"/>
<reference evidence="1" key="1">
    <citation type="submission" date="2018-05" db="EMBL/GenBank/DDBJ databases">
        <authorList>
            <person name="Lanie J.A."/>
            <person name="Ng W.-L."/>
            <person name="Kazmierczak K.M."/>
            <person name="Andrzejewski T.M."/>
            <person name="Davidsen T.M."/>
            <person name="Wayne K.J."/>
            <person name="Tettelin H."/>
            <person name="Glass J.I."/>
            <person name="Rusch D."/>
            <person name="Podicherti R."/>
            <person name="Tsui H.-C.T."/>
            <person name="Winkler M.E."/>
        </authorList>
    </citation>
    <scope>NUCLEOTIDE SEQUENCE</scope>
</reference>
<evidence type="ECO:0000313" key="1">
    <source>
        <dbReference type="EMBL" id="SVC20743.1"/>
    </source>
</evidence>
<accession>A0A382KB43</accession>
<dbReference type="EMBL" id="UINC01079079">
    <property type="protein sequence ID" value="SVC20743.1"/>
    <property type="molecule type" value="Genomic_DNA"/>
</dbReference>
<organism evidence="1">
    <name type="scientific">marine metagenome</name>
    <dbReference type="NCBI Taxonomy" id="408172"/>
    <lineage>
        <taxon>unclassified sequences</taxon>
        <taxon>metagenomes</taxon>
        <taxon>ecological metagenomes</taxon>
    </lineage>
</organism>
<name>A0A382KB43_9ZZZZ</name>
<feature type="non-terminal residue" evidence="1">
    <location>
        <position position="1"/>
    </location>
</feature>
<protein>
    <submittedName>
        <fullName evidence="1">Uncharacterized protein</fullName>
    </submittedName>
</protein>
<dbReference type="SUPFAM" id="SSF51182">
    <property type="entry name" value="RmlC-like cupins"/>
    <property type="match status" value="1"/>
</dbReference>